<dbReference type="InterPro" id="IPR037213">
    <property type="entry name" value="Run_dom_sf"/>
</dbReference>
<dbReference type="EMBL" id="OB793753">
    <property type="protein sequence ID" value="CAD7428489.1"/>
    <property type="molecule type" value="Genomic_DNA"/>
</dbReference>
<dbReference type="PROSITE" id="PS50826">
    <property type="entry name" value="RUN"/>
    <property type="match status" value="1"/>
</dbReference>
<proteinExistence type="predicted"/>
<protein>
    <recommendedName>
        <fullName evidence="1">RUN domain-containing protein</fullName>
    </recommendedName>
</protein>
<reference evidence="2" key="1">
    <citation type="submission" date="2020-11" db="EMBL/GenBank/DDBJ databases">
        <authorList>
            <person name="Tran Van P."/>
        </authorList>
    </citation>
    <scope>NUCLEOTIDE SEQUENCE</scope>
</reference>
<dbReference type="AlphaFoldDB" id="A0A7R9E6R0"/>
<accession>A0A7R9E6R0</accession>
<dbReference type="SUPFAM" id="SSF140741">
    <property type="entry name" value="RUN domain-like"/>
    <property type="match status" value="1"/>
</dbReference>
<evidence type="ECO:0000259" key="1">
    <source>
        <dbReference type="PROSITE" id="PS50826"/>
    </source>
</evidence>
<name>A0A7R9E6R0_9NEOP</name>
<sequence>MDFLVQMWPKALEDIMCCSASSTLMSPLSTMIPISADIIGILHSTSPLQNVSFLLFPPVLSSFDLFCISPRPLEPLGCARNSKTLLCLRLFLNLDDHRFPKLSSLLSTDKNKNIIMNSLLRSVVSSGGREIAVKESLVVQLSNSVKQIQLEQTKKNPFSYGCDDTASLCTVLEAIFIHGLKETFINRVTQVIGTDPDQRPEPSFWGPLLVFSHRELIDQVLKCGSALLWLKCTKEN</sequence>
<organism evidence="2">
    <name type="scientific">Timema monikensis</name>
    <dbReference type="NCBI Taxonomy" id="170555"/>
    <lineage>
        <taxon>Eukaryota</taxon>
        <taxon>Metazoa</taxon>
        <taxon>Ecdysozoa</taxon>
        <taxon>Arthropoda</taxon>
        <taxon>Hexapoda</taxon>
        <taxon>Insecta</taxon>
        <taxon>Pterygota</taxon>
        <taxon>Neoptera</taxon>
        <taxon>Polyneoptera</taxon>
        <taxon>Phasmatodea</taxon>
        <taxon>Timematodea</taxon>
        <taxon>Timematoidea</taxon>
        <taxon>Timematidae</taxon>
        <taxon>Timema</taxon>
    </lineage>
</organism>
<dbReference type="InterPro" id="IPR004012">
    <property type="entry name" value="Run_dom"/>
</dbReference>
<evidence type="ECO:0000313" key="2">
    <source>
        <dbReference type="EMBL" id="CAD7428489.1"/>
    </source>
</evidence>
<dbReference type="Gene3D" id="1.20.58.900">
    <property type="match status" value="1"/>
</dbReference>
<feature type="domain" description="RUN" evidence="1">
    <location>
        <begin position="159"/>
        <end position="236"/>
    </location>
</feature>
<gene>
    <name evidence="2" type="ORF">TMSB3V08_LOCUS5293</name>
</gene>